<protein>
    <submittedName>
        <fullName evidence="2">Iron(III) transport system substrate-binding protein</fullName>
    </submittedName>
</protein>
<evidence type="ECO:0000313" key="3">
    <source>
        <dbReference type="Proteomes" id="UP000591941"/>
    </source>
</evidence>
<dbReference type="PANTHER" id="PTHR30006">
    <property type="entry name" value="THIAMINE-BINDING PERIPLASMIC PROTEIN-RELATED"/>
    <property type="match status" value="1"/>
</dbReference>
<dbReference type="RefSeq" id="WP_159823252.1">
    <property type="nucleotide sequence ID" value="NZ_CABWNB010000004.1"/>
</dbReference>
<dbReference type="GO" id="GO:0030976">
    <property type="term" value="F:thiamine pyrophosphate binding"/>
    <property type="evidence" value="ECO:0007669"/>
    <property type="project" value="TreeGrafter"/>
</dbReference>
<organism evidence="2 3">
    <name type="scientific">Negativicoccus succinicivorans</name>
    <dbReference type="NCBI Taxonomy" id="620903"/>
    <lineage>
        <taxon>Bacteria</taxon>
        <taxon>Bacillati</taxon>
        <taxon>Bacillota</taxon>
        <taxon>Negativicutes</taxon>
        <taxon>Veillonellales</taxon>
        <taxon>Veillonellaceae</taxon>
        <taxon>Negativicoccus</taxon>
    </lineage>
</organism>
<name>A0A841R4X7_9FIRM</name>
<sequence>MRKWLPVGLLVVAVLWLVATAHLPPQDASEEGAVPVREKLVVYSDMPPDIIQTLAEVYRNEQQVELTLVPLTGEQIITHLKSPGNTPAPDLVWASQATLQELARFDLLQPYTSEQTDLVAQQFKDENGLWTGTWYIPIVFVVTNDYYHSTSKPLHSWQDLTAHNDVRITMTDFVAADLSAELLYSMVEQYGHAEAFRKLDFIHRHVVQYSKYLSTPVRVLAMQKSDVAIADASTAREFMVQGLPLTMIYPQDGTAYYLYGVGIPKSTPRAQEVGALLNWVMEGHAFTPLHRKHYYFYYTGFPNSQVVDSENRDLQLWPLHKAYTPTGRKALLAAWLKEVRFAGKEVE</sequence>
<dbReference type="GO" id="GO:0015888">
    <property type="term" value="P:thiamine transport"/>
    <property type="evidence" value="ECO:0007669"/>
    <property type="project" value="TreeGrafter"/>
</dbReference>
<accession>A0A841R4X7</accession>
<dbReference type="OrthoDB" id="3034376at2"/>
<keyword evidence="1" id="KW-0732">Signal</keyword>
<proteinExistence type="predicted"/>
<evidence type="ECO:0000256" key="1">
    <source>
        <dbReference type="ARBA" id="ARBA00022729"/>
    </source>
</evidence>
<gene>
    <name evidence="2" type="ORF">HNR45_001181</name>
</gene>
<dbReference type="SUPFAM" id="SSF53850">
    <property type="entry name" value="Periplasmic binding protein-like II"/>
    <property type="match status" value="1"/>
</dbReference>
<dbReference type="AlphaFoldDB" id="A0A841R4X7"/>
<dbReference type="Proteomes" id="UP000591941">
    <property type="component" value="Unassembled WGS sequence"/>
</dbReference>
<dbReference type="GO" id="GO:0030288">
    <property type="term" value="C:outer membrane-bounded periplasmic space"/>
    <property type="evidence" value="ECO:0007669"/>
    <property type="project" value="TreeGrafter"/>
</dbReference>
<keyword evidence="3" id="KW-1185">Reference proteome</keyword>
<comment type="caution">
    <text evidence="2">The sequence shown here is derived from an EMBL/GenBank/DDBJ whole genome shotgun (WGS) entry which is preliminary data.</text>
</comment>
<dbReference type="Gene3D" id="3.40.190.10">
    <property type="entry name" value="Periplasmic binding protein-like II"/>
    <property type="match status" value="2"/>
</dbReference>
<dbReference type="Pfam" id="PF13416">
    <property type="entry name" value="SBP_bac_8"/>
    <property type="match status" value="1"/>
</dbReference>
<dbReference type="EMBL" id="JACHHI010000005">
    <property type="protein sequence ID" value="MBB6478120.1"/>
    <property type="molecule type" value="Genomic_DNA"/>
</dbReference>
<dbReference type="GeneID" id="93486443"/>
<dbReference type="InterPro" id="IPR006059">
    <property type="entry name" value="SBP"/>
</dbReference>
<dbReference type="GO" id="GO:0030975">
    <property type="term" value="F:thiamine binding"/>
    <property type="evidence" value="ECO:0007669"/>
    <property type="project" value="TreeGrafter"/>
</dbReference>
<reference evidence="2 3" key="1">
    <citation type="submission" date="2020-08" db="EMBL/GenBank/DDBJ databases">
        <title>Genomic Encyclopedia of Type Strains, Phase IV (KMG-IV): sequencing the most valuable type-strain genomes for metagenomic binning, comparative biology and taxonomic classification.</title>
        <authorList>
            <person name="Goeker M."/>
        </authorList>
    </citation>
    <scope>NUCLEOTIDE SEQUENCE [LARGE SCALE GENOMIC DNA]</scope>
    <source>
        <strain evidence="2 3">DSM 21255</strain>
    </source>
</reference>
<dbReference type="PANTHER" id="PTHR30006:SF2">
    <property type="entry name" value="ABC TRANSPORTER SUBSTRATE-BINDING PROTEIN"/>
    <property type="match status" value="1"/>
</dbReference>
<evidence type="ECO:0000313" key="2">
    <source>
        <dbReference type="EMBL" id="MBB6478120.1"/>
    </source>
</evidence>